<keyword evidence="5" id="KW-0201">Cytochrome c-type biogenesis</keyword>
<dbReference type="GO" id="GO:0017003">
    <property type="term" value="P:protein-heme linkage"/>
    <property type="evidence" value="ECO:0007669"/>
    <property type="project" value="InterPro"/>
</dbReference>
<evidence type="ECO:0000313" key="12">
    <source>
        <dbReference type="Proteomes" id="UP000028547"/>
    </source>
</evidence>
<dbReference type="GO" id="GO:0020037">
    <property type="term" value="F:heme binding"/>
    <property type="evidence" value="ECO:0007669"/>
    <property type="project" value="InterPro"/>
</dbReference>
<evidence type="ECO:0000256" key="9">
    <source>
        <dbReference type="ARBA" id="ARBA00023136"/>
    </source>
</evidence>
<dbReference type="InterPro" id="IPR004329">
    <property type="entry name" value="CcmE"/>
</dbReference>
<keyword evidence="7" id="KW-1133">Transmembrane helix</keyword>
<proteinExistence type="predicted"/>
<evidence type="ECO:0000256" key="4">
    <source>
        <dbReference type="ARBA" id="ARBA00022723"/>
    </source>
</evidence>
<evidence type="ECO:0000313" key="11">
    <source>
        <dbReference type="EMBL" id="KFA88457.1"/>
    </source>
</evidence>
<evidence type="ECO:0000256" key="3">
    <source>
        <dbReference type="ARBA" id="ARBA00022692"/>
    </source>
</evidence>
<dbReference type="GO" id="GO:0017004">
    <property type="term" value="P:cytochrome complex assembly"/>
    <property type="evidence" value="ECO:0007669"/>
    <property type="project" value="UniProtKB-KW"/>
</dbReference>
<dbReference type="SUPFAM" id="SSF82093">
    <property type="entry name" value="Heme chaperone CcmE"/>
    <property type="match status" value="1"/>
</dbReference>
<accession>A0A084SJ22</accession>
<keyword evidence="8 10" id="KW-0408">Iron</keyword>
<comment type="caution">
    <text evidence="11">The sequence shown here is derived from an EMBL/GenBank/DDBJ whole genome shotgun (WGS) entry which is preliminary data.</text>
</comment>
<keyword evidence="6" id="KW-0735">Signal-anchor</keyword>
<dbReference type="GO" id="GO:0005886">
    <property type="term" value="C:plasma membrane"/>
    <property type="evidence" value="ECO:0007669"/>
    <property type="project" value="InterPro"/>
</dbReference>
<dbReference type="PANTHER" id="PTHR34128:SF2">
    <property type="entry name" value="CYTOCHROME C-TYPE BIOGENESIS PROTEIN CCME HOMOLOG, MITOCHONDRIAL"/>
    <property type="match status" value="1"/>
</dbReference>
<dbReference type="InterPro" id="IPR012340">
    <property type="entry name" value="NA-bd_OB-fold"/>
</dbReference>
<dbReference type="Proteomes" id="UP000028547">
    <property type="component" value="Unassembled WGS sequence"/>
</dbReference>
<dbReference type="EMBL" id="JPMI01000291">
    <property type="protein sequence ID" value="KFA88457.1"/>
    <property type="molecule type" value="Genomic_DNA"/>
</dbReference>
<evidence type="ECO:0000256" key="10">
    <source>
        <dbReference type="PIRSR" id="PIRSR604329-50"/>
    </source>
</evidence>
<evidence type="ECO:0000256" key="8">
    <source>
        <dbReference type="ARBA" id="ARBA00023004"/>
    </source>
</evidence>
<feature type="binding site" description="covalent" evidence="10">
    <location>
        <position position="129"/>
    </location>
    <ligand>
        <name>heme</name>
        <dbReference type="ChEBI" id="CHEBI:30413"/>
    </ligand>
</feature>
<evidence type="ECO:0000256" key="7">
    <source>
        <dbReference type="ARBA" id="ARBA00022989"/>
    </source>
</evidence>
<protein>
    <submittedName>
        <fullName evidence="11">Cytochrome C biogenesis protein CcmE</fullName>
    </submittedName>
</protein>
<dbReference type="GO" id="GO:0046872">
    <property type="term" value="F:metal ion binding"/>
    <property type="evidence" value="ECO:0007669"/>
    <property type="project" value="UniProtKB-KW"/>
</dbReference>
<evidence type="ECO:0000256" key="5">
    <source>
        <dbReference type="ARBA" id="ARBA00022748"/>
    </source>
</evidence>
<evidence type="ECO:0000256" key="6">
    <source>
        <dbReference type="ARBA" id="ARBA00022968"/>
    </source>
</evidence>
<dbReference type="PANTHER" id="PTHR34128">
    <property type="entry name" value="CYTOCHROME C-TYPE BIOGENESIS PROTEIN CCME HOMOLOG, MITOCHONDRIAL"/>
    <property type="match status" value="1"/>
</dbReference>
<keyword evidence="2 10" id="KW-0349">Heme</keyword>
<dbReference type="Pfam" id="PF03100">
    <property type="entry name" value="CcmE"/>
    <property type="match status" value="1"/>
</dbReference>
<dbReference type="AlphaFoldDB" id="A0A084SJ22"/>
<keyword evidence="4 10" id="KW-0479">Metal-binding</keyword>
<reference evidence="11 12" key="1">
    <citation type="submission" date="2014-07" db="EMBL/GenBank/DDBJ databases">
        <title>Draft Genome Sequence of Gephyronic Acid Producer, Cystobacter violaceus Strain Cb vi76.</title>
        <authorList>
            <person name="Stevens D.C."/>
            <person name="Young J."/>
            <person name="Carmichael R."/>
            <person name="Tan J."/>
            <person name="Taylor R.E."/>
        </authorList>
    </citation>
    <scope>NUCLEOTIDE SEQUENCE [LARGE SCALE GENOMIC DNA]</scope>
    <source>
        <strain evidence="11 12">Cb vi76</strain>
    </source>
</reference>
<feature type="binding site" description="axial binding residue" evidence="10">
    <location>
        <position position="133"/>
    </location>
    <ligand>
        <name>heme</name>
        <dbReference type="ChEBI" id="CHEBI:30413"/>
    </ligand>
    <ligandPart>
        <name>Fe</name>
        <dbReference type="ChEBI" id="CHEBI:18248"/>
    </ligandPart>
</feature>
<organism evidence="11 12">
    <name type="scientific">Archangium violaceum Cb vi76</name>
    <dbReference type="NCBI Taxonomy" id="1406225"/>
    <lineage>
        <taxon>Bacteria</taxon>
        <taxon>Pseudomonadati</taxon>
        <taxon>Myxococcota</taxon>
        <taxon>Myxococcia</taxon>
        <taxon>Myxococcales</taxon>
        <taxon>Cystobacterineae</taxon>
        <taxon>Archangiaceae</taxon>
        <taxon>Archangium</taxon>
    </lineage>
</organism>
<evidence type="ECO:0000256" key="2">
    <source>
        <dbReference type="ARBA" id="ARBA00022617"/>
    </source>
</evidence>
<gene>
    <name evidence="11" type="ORF">Q664_41295</name>
</gene>
<keyword evidence="3" id="KW-0812">Transmembrane</keyword>
<keyword evidence="9" id="KW-0472">Membrane</keyword>
<name>A0A084SJ22_9BACT</name>
<comment type="subcellular location">
    <subcellularLocation>
        <location evidence="1">Membrane</location>
    </subcellularLocation>
</comment>
<evidence type="ECO:0000256" key="1">
    <source>
        <dbReference type="ARBA" id="ARBA00004370"/>
    </source>
</evidence>
<dbReference type="InterPro" id="IPR036127">
    <property type="entry name" value="CcmE-like_sf"/>
</dbReference>
<sequence length="162" mass="18052">MTQQTRNRLIAVVSLLVAGAGLALVAFGNIGENLVYYWRPSEMVAQGEKAYGPTIRLGGQVQPGSIQWNEQHTTLHFRVMDDEQPGAAAVLVRTTEVPPQMFRERIGVVVEGTFDKSQVFEGSRLMVNHSNEYRAPKTDEDVKKMFEEMQKQEATTAAARTP</sequence>
<dbReference type="RefSeq" id="WP_043408695.1">
    <property type="nucleotide sequence ID" value="NZ_JPMI01000291.1"/>
</dbReference>
<dbReference type="Gene3D" id="2.40.50.140">
    <property type="entry name" value="Nucleic acid-binding proteins"/>
    <property type="match status" value="1"/>
</dbReference>